<dbReference type="PROSITE" id="PS50957">
    <property type="entry name" value="JOSEPHIN"/>
    <property type="match status" value="1"/>
</dbReference>
<evidence type="ECO:0000256" key="2">
    <source>
        <dbReference type="ARBA" id="ARBA00012759"/>
    </source>
</evidence>
<protein>
    <recommendedName>
        <fullName evidence="2">ubiquitinyl hydrolase 1</fullName>
        <ecNumber evidence="2">3.4.19.12</ecNumber>
    </recommendedName>
</protein>
<dbReference type="Pfam" id="PF02099">
    <property type="entry name" value="Josephin"/>
    <property type="match status" value="1"/>
</dbReference>
<proteinExistence type="predicted"/>
<organism evidence="8">
    <name type="scientific">Oppiella nova</name>
    <dbReference type="NCBI Taxonomy" id="334625"/>
    <lineage>
        <taxon>Eukaryota</taxon>
        <taxon>Metazoa</taxon>
        <taxon>Ecdysozoa</taxon>
        <taxon>Arthropoda</taxon>
        <taxon>Chelicerata</taxon>
        <taxon>Arachnida</taxon>
        <taxon>Acari</taxon>
        <taxon>Acariformes</taxon>
        <taxon>Sarcoptiformes</taxon>
        <taxon>Oribatida</taxon>
        <taxon>Brachypylina</taxon>
        <taxon>Oppioidea</taxon>
        <taxon>Oppiidae</taxon>
        <taxon>Oppiella</taxon>
    </lineage>
</organism>
<evidence type="ECO:0000256" key="4">
    <source>
        <dbReference type="ARBA" id="ARBA00022786"/>
    </source>
</evidence>
<feature type="active site" evidence="6">
    <location>
        <position position="189"/>
    </location>
</feature>
<name>A0A7R9QHR9_9ACAR</name>
<evidence type="ECO:0000256" key="3">
    <source>
        <dbReference type="ARBA" id="ARBA00022670"/>
    </source>
</evidence>
<feature type="active site" evidence="6">
    <location>
        <position position="174"/>
    </location>
</feature>
<accession>A0A7R9QHR9</accession>
<evidence type="ECO:0000259" key="7">
    <source>
        <dbReference type="PROSITE" id="PS50957"/>
    </source>
</evidence>
<evidence type="ECO:0000313" key="9">
    <source>
        <dbReference type="Proteomes" id="UP000728032"/>
    </source>
</evidence>
<evidence type="ECO:0000256" key="6">
    <source>
        <dbReference type="PROSITE-ProRule" id="PRU00331"/>
    </source>
</evidence>
<dbReference type="GO" id="GO:0004843">
    <property type="term" value="F:cysteine-type deubiquitinase activity"/>
    <property type="evidence" value="ECO:0007669"/>
    <property type="project" value="UniProtKB-EC"/>
</dbReference>
<dbReference type="EMBL" id="OC916811">
    <property type="protein sequence ID" value="CAD7645335.1"/>
    <property type="molecule type" value="Genomic_DNA"/>
</dbReference>
<dbReference type="Gene3D" id="3.90.70.40">
    <property type="match status" value="1"/>
</dbReference>
<feature type="active site" evidence="6">
    <location>
        <position position="59"/>
    </location>
</feature>
<keyword evidence="9" id="KW-1185">Reference proteome</keyword>
<dbReference type="OrthoDB" id="422700at2759"/>
<feature type="domain" description="Josephin" evidence="7">
    <location>
        <begin position="46"/>
        <end position="236"/>
    </location>
</feature>
<dbReference type="Proteomes" id="UP000728032">
    <property type="component" value="Unassembled WGS sequence"/>
</dbReference>
<dbReference type="GO" id="GO:0016579">
    <property type="term" value="P:protein deubiquitination"/>
    <property type="evidence" value="ECO:0007669"/>
    <property type="project" value="InterPro"/>
</dbReference>
<evidence type="ECO:0000256" key="1">
    <source>
        <dbReference type="ARBA" id="ARBA00000707"/>
    </source>
</evidence>
<keyword evidence="3" id="KW-0645">Protease</keyword>
<dbReference type="PANTHER" id="PTHR13291">
    <property type="entry name" value="JOSEPHIN 1, 2"/>
    <property type="match status" value="1"/>
</dbReference>
<dbReference type="SMART" id="SM01246">
    <property type="entry name" value="Josephin"/>
    <property type="match status" value="1"/>
</dbReference>
<evidence type="ECO:0000313" key="8">
    <source>
        <dbReference type="EMBL" id="CAD7645335.1"/>
    </source>
</evidence>
<dbReference type="InterPro" id="IPR006155">
    <property type="entry name" value="Josephin"/>
</dbReference>
<keyword evidence="4" id="KW-0833">Ubl conjugation pathway</keyword>
<dbReference type="GO" id="GO:0006508">
    <property type="term" value="P:proteolysis"/>
    <property type="evidence" value="ECO:0007669"/>
    <property type="project" value="UniProtKB-KW"/>
</dbReference>
<sequence length="236" mass="26769">MSSHVVLNGSDVGSIVDDKRKDGTDGVVSDVEADHTNGSDVLEVMNGVIYHEKQCKQMCAKHALNNLLQDMDAFTKCDLDTICHTLSPNSRFLNPHKSSLGLGNYDINVIISALHSKHLETIWFDKRKDPDQLQLDHIKGFILNIPNPIYNSCRKWTTSSLFSLPSSLLSSRKHWIAIRSFGQLYYNLDSKLDSPQLIGNRSQLIHYLREKNRSNDTEIFVIVCQLMAESVAWIRQ</sequence>
<dbReference type="EC" id="3.4.19.12" evidence="2"/>
<comment type="catalytic activity">
    <reaction evidence="1">
        <text>Thiol-dependent hydrolysis of ester, thioester, amide, peptide and isopeptide bonds formed by the C-terminal Gly of ubiquitin (a 76-residue protein attached to proteins as an intracellular targeting signal).</text>
        <dbReference type="EC" id="3.4.19.12"/>
    </reaction>
</comment>
<dbReference type="AlphaFoldDB" id="A0A7R9QHR9"/>
<evidence type="ECO:0000256" key="5">
    <source>
        <dbReference type="ARBA" id="ARBA00022801"/>
    </source>
</evidence>
<reference evidence="8" key="1">
    <citation type="submission" date="2020-11" db="EMBL/GenBank/DDBJ databases">
        <authorList>
            <person name="Tran Van P."/>
        </authorList>
    </citation>
    <scope>NUCLEOTIDE SEQUENCE</scope>
</reference>
<gene>
    <name evidence="8" type="ORF">ONB1V03_LOCUS5155</name>
</gene>
<dbReference type="PANTHER" id="PTHR13291:SF0">
    <property type="entry name" value="JOSEPHIN-LIKE PROTEIN"/>
    <property type="match status" value="1"/>
</dbReference>
<keyword evidence="5 6" id="KW-0378">Hydrolase</keyword>
<dbReference type="EMBL" id="CAJPVJ010001986">
    <property type="protein sequence ID" value="CAG2165616.1"/>
    <property type="molecule type" value="Genomic_DNA"/>
</dbReference>
<dbReference type="InterPro" id="IPR040053">
    <property type="entry name" value="JOSD1/2"/>
</dbReference>